<evidence type="ECO:0008006" key="3">
    <source>
        <dbReference type="Google" id="ProtNLM"/>
    </source>
</evidence>
<organism evidence="1 2">
    <name type="scientific">Dactylosporangium maewongense</name>
    <dbReference type="NCBI Taxonomy" id="634393"/>
    <lineage>
        <taxon>Bacteria</taxon>
        <taxon>Bacillati</taxon>
        <taxon>Actinomycetota</taxon>
        <taxon>Actinomycetes</taxon>
        <taxon>Micromonosporales</taxon>
        <taxon>Micromonosporaceae</taxon>
        <taxon>Dactylosporangium</taxon>
    </lineage>
</organism>
<name>A0ABN2AQ43_9ACTN</name>
<dbReference type="EMBL" id="BAAAQD010000009">
    <property type="protein sequence ID" value="GAA1524479.1"/>
    <property type="molecule type" value="Genomic_DNA"/>
</dbReference>
<accession>A0ABN2AQ43</accession>
<keyword evidence="2" id="KW-1185">Reference proteome</keyword>
<evidence type="ECO:0000313" key="1">
    <source>
        <dbReference type="EMBL" id="GAA1524479.1"/>
    </source>
</evidence>
<protein>
    <recommendedName>
        <fullName evidence="3">Lipoprotein</fullName>
    </recommendedName>
</protein>
<comment type="caution">
    <text evidence="1">The sequence shown here is derived from an EMBL/GenBank/DDBJ whole genome shotgun (WGS) entry which is preliminary data.</text>
</comment>
<proteinExistence type="predicted"/>
<gene>
    <name evidence="1" type="ORF">GCM10009827_046230</name>
</gene>
<dbReference type="NCBIfam" id="NF046120">
    <property type="entry name" value="lipo_SCO0607"/>
    <property type="match status" value="1"/>
</dbReference>
<dbReference type="Proteomes" id="UP001501470">
    <property type="component" value="Unassembled WGS sequence"/>
</dbReference>
<dbReference type="PROSITE" id="PS51257">
    <property type="entry name" value="PROKAR_LIPOPROTEIN"/>
    <property type="match status" value="1"/>
</dbReference>
<dbReference type="InterPro" id="IPR058119">
    <property type="entry name" value="SCO0607-like"/>
</dbReference>
<sequence>MPQRALVPLLAAVLLAGGGCSFKERVCGSGEHPVKAVGNATGRTCVRDGTGPPAGYVDYPAGKVPKYVDDEWDRYWRDKVVDEHGAIVS</sequence>
<dbReference type="RefSeq" id="WP_344504119.1">
    <property type="nucleotide sequence ID" value="NZ_BAAAQD010000009.1"/>
</dbReference>
<reference evidence="1 2" key="1">
    <citation type="journal article" date="2019" name="Int. J. Syst. Evol. Microbiol.">
        <title>The Global Catalogue of Microorganisms (GCM) 10K type strain sequencing project: providing services to taxonomists for standard genome sequencing and annotation.</title>
        <authorList>
            <consortium name="The Broad Institute Genomics Platform"/>
            <consortium name="The Broad Institute Genome Sequencing Center for Infectious Disease"/>
            <person name="Wu L."/>
            <person name="Ma J."/>
        </authorList>
    </citation>
    <scope>NUCLEOTIDE SEQUENCE [LARGE SCALE GENOMIC DNA]</scope>
    <source>
        <strain evidence="1 2">JCM 15933</strain>
    </source>
</reference>
<evidence type="ECO:0000313" key="2">
    <source>
        <dbReference type="Proteomes" id="UP001501470"/>
    </source>
</evidence>